<proteinExistence type="predicted"/>
<feature type="transmembrane region" description="Helical" evidence="1">
    <location>
        <begin position="165"/>
        <end position="183"/>
    </location>
</feature>
<organism evidence="2">
    <name type="scientific">hydrothermal vent metagenome</name>
    <dbReference type="NCBI Taxonomy" id="652676"/>
    <lineage>
        <taxon>unclassified sequences</taxon>
        <taxon>metagenomes</taxon>
        <taxon>ecological metagenomes</taxon>
    </lineage>
</organism>
<feature type="transmembrane region" description="Helical" evidence="1">
    <location>
        <begin position="141"/>
        <end position="159"/>
    </location>
</feature>
<name>A0A3B0U0H6_9ZZZZ</name>
<keyword evidence="1" id="KW-0472">Membrane</keyword>
<sequence>MNTKIHNLSLGGITGIIFGFLGIIFIYFIHFILNQYLSVSEGVSLLPISFFQLLLVAICFFFILFSYILILFINKKRKKRNSKKWEINERKIRRIYLIHLIFGGIILYYIVFLGELKLIIPTSLILYGIAGILVDKYTRGSTKILGILFIFNGILALIYPSYSFILWGIAFGIYHICYGIIYYNNI</sequence>
<dbReference type="EMBL" id="UOER01000067">
    <property type="protein sequence ID" value="VAW20132.1"/>
    <property type="molecule type" value="Genomic_DNA"/>
</dbReference>
<keyword evidence="1" id="KW-0812">Transmembrane</keyword>
<feature type="transmembrane region" description="Helical" evidence="1">
    <location>
        <begin position="53"/>
        <end position="74"/>
    </location>
</feature>
<feature type="transmembrane region" description="Helical" evidence="1">
    <location>
        <begin position="118"/>
        <end position="134"/>
    </location>
</feature>
<dbReference type="AlphaFoldDB" id="A0A3B0U0H6"/>
<accession>A0A3B0U0H6</accession>
<protein>
    <submittedName>
        <fullName evidence="2">Uncharacterized protein</fullName>
    </submittedName>
</protein>
<reference evidence="2" key="1">
    <citation type="submission" date="2018-06" db="EMBL/GenBank/DDBJ databases">
        <authorList>
            <person name="Zhirakovskaya E."/>
        </authorList>
    </citation>
    <scope>NUCLEOTIDE SEQUENCE</scope>
</reference>
<feature type="transmembrane region" description="Helical" evidence="1">
    <location>
        <begin position="12"/>
        <end position="33"/>
    </location>
</feature>
<gene>
    <name evidence="2" type="ORF">MNBD_BACTEROID04-1676</name>
</gene>
<evidence type="ECO:0000256" key="1">
    <source>
        <dbReference type="SAM" id="Phobius"/>
    </source>
</evidence>
<evidence type="ECO:0000313" key="2">
    <source>
        <dbReference type="EMBL" id="VAW20132.1"/>
    </source>
</evidence>
<keyword evidence="1" id="KW-1133">Transmembrane helix</keyword>
<feature type="transmembrane region" description="Helical" evidence="1">
    <location>
        <begin position="95"/>
        <end position="112"/>
    </location>
</feature>